<dbReference type="AlphaFoldDB" id="A0A845SA90"/>
<organism evidence="2 3">
    <name type="scientific">Candidatus Fonsibacter lacus</name>
    <dbReference type="NCBI Taxonomy" id="2576439"/>
    <lineage>
        <taxon>Bacteria</taxon>
        <taxon>Pseudomonadati</taxon>
        <taxon>Pseudomonadota</taxon>
        <taxon>Alphaproteobacteria</taxon>
        <taxon>Candidatus Pelagibacterales</taxon>
        <taxon>Candidatus Pelagibacterales incertae sedis</taxon>
        <taxon>Candidatus Fonsibacter</taxon>
    </lineage>
</organism>
<comment type="caution">
    <text evidence="2">The sequence shown here is derived from an EMBL/GenBank/DDBJ whole genome shotgun (WGS) entry which is preliminary data.</text>
</comment>
<reference evidence="2 3" key="1">
    <citation type="submission" date="2018-10" db="EMBL/GenBank/DDBJ databases">
        <title>Iterative Subtractive Binning of Freshwater Chronoseries Metagenomes Recovers Nearly Complete Genomes from over Four Hundred Novel Species.</title>
        <authorList>
            <person name="Rodriguez-R L.M."/>
            <person name="Tsementzi D."/>
            <person name="Luo C."/>
            <person name="Konstantinidis K.T."/>
        </authorList>
    </citation>
    <scope>NUCLEOTIDE SEQUENCE [LARGE SCALE GENOMIC DNA]</scope>
    <source>
        <strain evidence="2">WB7_2B_003</strain>
        <strain evidence="1">WB8_2A_004</strain>
    </source>
</reference>
<dbReference type="Proteomes" id="UP000572953">
    <property type="component" value="Unassembled WGS sequence"/>
</dbReference>
<evidence type="ECO:0000313" key="1">
    <source>
        <dbReference type="EMBL" id="NCU53381.1"/>
    </source>
</evidence>
<dbReference type="Proteomes" id="UP000747791">
    <property type="component" value="Unassembled WGS sequence"/>
</dbReference>
<evidence type="ECO:0000313" key="2">
    <source>
        <dbReference type="EMBL" id="NCU62914.1"/>
    </source>
</evidence>
<gene>
    <name evidence="2" type="ORF">EBV78_02315</name>
    <name evidence="1" type="ORF">EBX74_03680</name>
</gene>
<proteinExistence type="predicted"/>
<name>A0A845SA90_9PROT</name>
<dbReference type="EMBL" id="RGGN01000063">
    <property type="protein sequence ID" value="NCU62914.1"/>
    <property type="molecule type" value="Genomic_DNA"/>
</dbReference>
<accession>A0A845SA90</accession>
<protein>
    <submittedName>
        <fullName evidence="2">Uncharacterized protein</fullName>
    </submittedName>
</protein>
<sequence>MLFFKRLFSSSNLELKINDGGRAAAGYKGQAGDCVVRSIAIATGMPYQKVYDDLFKANQEFRNTSRTKLARSLKQRHDTPRTGTHRAVLNKYLEKLGWKWTPTMFVGQGCKVHLKKEELPMGTLIVSCSKHLTVVIDGVLNDVFDCSRNGTRCVYGYWTKGN</sequence>
<dbReference type="EMBL" id="RGOB01000117">
    <property type="protein sequence ID" value="NCU53381.1"/>
    <property type="molecule type" value="Genomic_DNA"/>
</dbReference>
<evidence type="ECO:0000313" key="3">
    <source>
        <dbReference type="Proteomes" id="UP000572953"/>
    </source>
</evidence>